<evidence type="ECO:0000313" key="2">
    <source>
        <dbReference type="EMBL" id="MBK1608930.1"/>
    </source>
</evidence>
<evidence type="ECO:0000313" key="3">
    <source>
        <dbReference type="Proteomes" id="UP000613452"/>
    </source>
</evidence>
<comment type="caution">
    <text evidence="2">The sequence shown here is derived from an EMBL/GenBank/DDBJ whole genome shotgun (WGS) entry which is preliminary data.</text>
</comment>
<evidence type="ECO:0000256" key="1">
    <source>
        <dbReference type="SAM" id="Phobius"/>
    </source>
</evidence>
<feature type="transmembrane region" description="Helical" evidence="1">
    <location>
        <begin position="29"/>
        <end position="47"/>
    </location>
</feature>
<dbReference type="RefSeq" id="WP_000770066.1">
    <property type="nucleotide sequence ID" value="NZ_AP022982.1"/>
</dbReference>
<feature type="transmembrane region" description="Helical" evidence="1">
    <location>
        <begin position="53"/>
        <end position="76"/>
    </location>
</feature>
<dbReference type="EMBL" id="JAEFBZ010000001">
    <property type="protein sequence ID" value="MBK1608930.1"/>
    <property type="molecule type" value="Genomic_DNA"/>
</dbReference>
<name>A0ABD4LDT5_BACCE</name>
<gene>
    <name evidence="2" type="ORF">JCR31_13545</name>
</gene>
<keyword evidence="1" id="KW-0472">Membrane</keyword>
<evidence type="ECO:0008006" key="4">
    <source>
        <dbReference type="Google" id="ProtNLM"/>
    </source>
</evidence>
<proteinExistence type="predicted"/>
<dbReference type="Proteomes" id="UP000613452">
    <property type="component" value="Unassembled WGS sequence"/>
</dbReference>
<dbReference type="AlphaFoldDB" id="A0ABD4LDT5"/>
<keyword evidence="1" id="KW-1133">Transmembrane helix</keyword>
<organism evidence="2 3">
    <name type="scientific">Bacillus cereus</name>
    <dbReference type="NCBI Taxonomy" id="1396"/>
    <lineage>
        <taxon>Bacteria</taxon>
        <taxon>Bacillati</taxon>
        <taxon>Bacillota</taxon>
        <taxon>Bacilli</taxon>
        <taxon>Bacillales</taxon>
        <taxon>Bacillaceae</taxon>
        <taxon>Bacillus</taxon>
        <taxon>Bacillus cereus group</taxon>
    </lineage>
</organism>
<accession>A0ABD4LDT5</accession>
<keyword evidence="1" id="KW-0812">Transmembrane</keyword>
<reference evidence="2 3" key="1">
    <citation type="submission" date="2020-12" db="EMBL/GenBank/DDBJ databases">
        <title>Genome assembly for a thermostable protease producing Bacillus cereus MAKP1 strain isolated from chicken gut.</title>
        <authorList>
            <person name="Malaviya A."/>
        </authorList>
    </citation>
    <scope>NUCLEOTIDE SEQUENCE [LARGE SCALE GENOMIC DNA]</scope>
    <source>
        <strain evidence="2 3">MAKP1</strain>
    </source>
</reference>
<sequence length="215" mass="23791">MKLKTYNEIHIETINEEISRLKREIKGTWVFFGSVQIMLVILLYFGRELFDQLYISGILLFDTCFLIYNVAGTLIVRNVIFDLKRKIVNLQENNFDTTNEFNKNGTGTTSAAVYVNKRSKSDGNKVDEESKRRVFNQNSNVIINSSQPTNTESRKQGNAEIKKKKIVSNDDTSNTTQVALGVALSVATTTSAFQNDTTSLGCGSSGDGGGDCGGF</sequence>
<protein>
    <recommendedName>
        <fullName evidence="4">Group-specific protein</fullName>
    </recommendedName>
</protein>